<organism evidence="3 4">
    <name type="scientific">Mycolicibacterium goodii</name>
    <name type="common">Mycobacterium goodii</name>
    <dbReference type="NCBI Taxonomy" id="134601"/>
    <lineage>
        <taxon>Bacteria</taxon>
        <taxon>Bacillati</taxon>
        <taxon>Actinomycetota</taxon>
        <taxon>Actinomycetes</taxon>
        <taxon>Mycobacteriales</taxon>
        <taxon>Mycobacteriaceae</taxon>
        <taxon>Mycolicibacterium</taxon>
    </lineage>
</organism>
<reference evidence="3 4" key="1">
    <citation type="submission" date="2015-07" db="EMBL/GenBank/DDBJ databases">
        <title>Complete genome sequence of Mycobacterium goodii X7B, a facultative thermophilic biodesulfurizing bacterium.</title>
        <authorList>
            <person name="Yu B."/>
            <person name="Li F."/>
            <person name="Xu P."/>
        </authorList>
    </citation>
    <scope>NUCLEOTIDE SEQUENCE [LARGE SCALE GENOMIC DNA]</scope>
    <source>
        <strain evidence="3 4">X7B</strain>
    </source>
</reference>
<dbReference type="Proteomes" id="UP000062255">
    <property type="component" value="Chromosome"/>
</dbReference>
<evidence type="ECO:0000259" key="2">
    <source>
        <dbReference type="Pfam" id="PF23717"/>
    </source>
</evidence>
<dbReference type="Pfam" id="PF23717">
    <property type="entry name" value="DUF7159"/>
    <property type="match status" value="1"/>
</dbReference>
<dbReference type="KEGG" id="mgo:AFA91_21425"/>
<feature type="domain" description="DUF7159" evidence="2">
    <location>
        <begin position="3"/>
        <end position="102"/>
    </location>
</feature>
<sequence length="351" mass="35230">MKTVLGLSATSGGVGWVLIDQRDGRDASDVAVLDDDAFEIDGDDQLAERCAAAARGARGIAASSGDEIGAIGLVCSDDVDAQADPIVAALRAAGFDDVRTVPRDLLVASGDDESDTDGPLEATALAAARAVATDAVPAAARVRCLLPPCRHRSTTLRIAGTAAAAAVVALSTVGSSFIAGPTGPAEDPAPAAAGPVQIVTAARPHAPQPATVRMVSKPKRQSTTRATVTAPAAQVLFARPRPEPVTQQTVPQYTPESASDLGVQHLQNPVIAPEFAPPIPHLPEGVPAGAGPAPGALPLPGPVAPQVITPQASQILPGPVPQPAPQADAQVPAPAMAPRPVSLNPLVSGLP</sequence>
<dbReference type="InterPro" id="IPR055583">
    <property type="entry name" value="DUF7159"/>
</dbReference>
<gene>
    <name evidence="3" type="ORF">AFA91_21425</name>
</gene>
<feature type="region of interest" description="Disordered" evidence="1">
    <location>
        <begin position="313"/>
        <end position="351"/>
    </location>
</feature>
<feature type="region of interest" description="Disordered" evidence="1">
    <location>
        <begin position="206"/>
        <end position="228"/>
    </location>
</feature>
<evidence type="ECO:0000256" key="1">
    <source>
        <dbReference type="SAM" id="MobiDB-lite"/>
    </source>
</evidence>
<dbReference type="AlphaFoldDB" id="A0A0K0X9J8"/>
<dbReference type="PATRIC" id="fig|134601.6.peg.4425"/>
<name>A0A0K0X9J8_MYCGD</name>
<dbReference type="EMBL" id="CP012150">
    <property type="protein sequence ID" value="AKS34022.1"/>
    <property type="molecule type" value="Genomic_DNA"/>
</dbReference>
<proteinExistence type="predicted"/>
<evidence type="ECO:0000313" key="4">
    <source>
        <dbReference type="Proteomes" id="UP000062255"/>
    </source>
</evidence>
<evidence type="ECO:0000313" key="3">
    <source>
        <dbReference type="EMBL" id="AKS34022.1"/>
    </source>
</evidence>
<dbReference type="OrthoDB" id="4642022at2"/>
<feature type="compositionally biased region" description="Low complexity" evidence="1">
    <location>
        <begin position="325"/>
        <end position="338"/>
    </location>
</feature>
<protein>
    <recommendedName>
        <fullName evidence="2">DUF7159 domain-containing protein</fullName>
    </recommendedName>
</protein>
<accession>A0A0K0X9J8</accession>
<dbReference type="RefSeq" id="WP_049746471.1">
    <property type="nucleotide sequence ID" value="NZ_CP012150.1"/>
</dbReference>
<dbReference type="STRING" id="134601.AFA91_21425"/>